<feature type="domain" description="SMP-LTD" evidence="11">
    <location>
        <begin position="878"/>
        <end position="1073"/>
    </location>
</feature>
<feature type="compositionally biased region" description="Low complexity" evidence="9">
    <location>
        <begin position="1332"/>
        <end position="1350"/>
    </location>
</feature>
<protein>
    <submittedName>
        <fullName evidence="12">Mating-type protein MAT alpha 1</fullName>
    </submittedName>
</protein>
<evidence type="ECO:0000256" key="8">
    <source>
        <dbReference type="ARBA" id="ARBA00023136"/>
    </source>
</evidence>
<organism evidence="12 13">
    <name type="scientific">Aureobasidium pullulans</name>
    <name type="common">Black yeast</name>
    <name type="synonym">Pullularia pullulans</name>
    <dbReference type="NCBI Taxonomy" id="5580"/>
    <lineage>
        <taxon>Eukaryota</taxon>
        <taxon>Fungi</taxon>
        <taxon>Dikarya</taxon>
        <taxon>Ascomycota</taxon>
        <taxon>Pezizomycotina</taxon>
        <taxon>Dothideomycetes</taxon>
        <taxon>Dothideomycetidae</taxon>
        <taxon>Dothideales</taxon>
        <taxon>Saccotheciaceae</taxon>
        <taxon>Aureobasidium</taxon>
    </lineage>
</organism>
<dbReference type="InterPro" id="IPR009057">
    <property type="entry name" value="Homeodomain-like_sf"/>
</dbReference>
<dbReference type="GO" id="GO:0032865">
    <property type="term" value="C:ERMES complex"/>
    <property type="evidence" value="ECO:0007669"/>
    <property type="project" value="TreeGrafter"/>
</dbReference>
<evidence type="ECO:0000256" key="2">
    <source>
        <dbReference type="ARBA" id="ARBA00022448"/>
    </source>
</evidence>
<evidence type="ECO:0000256" key="7">
    <source>
        <dbReference type="ARBA" id="ARBA00023121"/>
    </source>
</evidence>
<comment type="subcellular location">
    <subcellularLocation>
        <location evidence="1">Endoplasmic reticulum membrane</location>
    </subcellularLocation>
</comment>
<dbReference type="GO" id="GO:0003677">
    <property type="term" value="F:DNA binding"/>
    <property type="evidence" value="ECO:0007669"/>
    <property type="project" value="InterPro"/>
</dbReference>
<accession>A0A4S9U7V5</accession>
<feature type="compositionally biased region" description="Pro residues" evidence="9">
    <location>
        <begin position="1420"/>
        <end position="1430"/>
    </location>
</feature>
<feature type="compositionally biased region" description="Polar residues" evidence="9">
    <location>
        <begin position="1361"/>
        <end position="1377"/>
    </location>
</feature>
<sequence length="1662" mass="180725">MSSSFLTVKDNPVHISKLFKADAEEKDEEIMSMLDSIHNDLGKLATSKEPELNSSNKDSLNLSRKILFSTLYRLQTDKLVRVGSLYQSDQDLANKVSDVLTKDETAPPHLKRLMKSALREKLVESTDDFTVSLNLVAKPGVRLLSGLVTLEREGDQLLQEFFQLNREPNLAEIDMLADACNTLKETVVFWFALKRDQTRRLFVMQGLATKGSRLGTKLRKREHDLREGPAMRPVLPPEFSDPDLNEGWEEAGGNVSAAFMPGSMILLIEKNSPKEIAQVIDAVMKMRSIAAVASTTPATVAGIGYVSVSTSAIIERKKRATQSNDASKNAHAETSPRAAGSIAPTCTLRSWMAFRKHSYDQHAFGDIVAHYLRVGYVRQNDTDIARNDQGSTAALTMAAQPTSNSNQVQQNNLAAHTRGMSGAFDMDARSASNSSQVQQDNLAADTRGMTNAFDMTAGNTFSPGQFVVDSEQAQQDQQFDHDHFNVQDALNANNNGAVGASGAVRQTVHDLSSQQYPFMDELDPFSASALEFDPFSMNHDAAFASNSIGTYLAPGDSVFPETFDIDDLLSSDLFDMTNDPLSVVLESALSGHKTRARYTVHYAKHAHAANDMTFKSLLLAYVAGGLTFIPLLALLLGAFAYVAFTKPVTPVSTATTASNVDPAYTAKTIDEIGEKSKEQQNELDTAAAYFAVCREYVPGGINGKPPERSTPAGEVLIAESPSVYQSMYRSIFERGKTQIPTIEGDKRDGKAVKKARNVFYVVLRHGHLMLYDDSEQVEVRHVVSLAHHDIDVYAGGDPVPEGDLWIKRNCIRLTRKPLSGDTAPTSKPFHFFSDNCSEKEDFYHALLHTQSSIINTDPPPLPQKFETADIIKLVQNLHSSDADAHSRWINGIVGRIFLAMYKTKDIENFIRAKINKKISRVPKPNLIASINIMDIDMGDSAPIISNPRLKELTVNGDMTIELDIKYNGGFKIEMGAVARIDLGTRFKAREVSLIMAGELKKLSGHLLIRIKPPPSNRIWMTFETMPQIEMSIQPIVSSRQITYGVILRAIESRIREVIGETIVLPNWDDSPFLDTTKKEWRGGIFEPSSADEEPTSMEKAAEADAGLVETAAHELTNSAGDGDSEDIVIPTLAETGAKTLSMPSLLEPVQKLNFRKNARRSATSLIGEGLEAPIGASTSTTSASTPVQTPSSPPFRPRTPPGKPRNMRSNSFAAVATPLVSTEGSNIEAVRSQTKKKGQKDAVEMVKEVNSKAQSAATSPKPLRETENILPIDSETFSTLATQEEEPPLDPSVLRRSSEPVEQHSTKQRVEPQEPIVADVLASASKAPSVKSLETSAASGSSPSHLSTAANAAKKWGWQVLNRQNGSSPSTSGNSFGLSKRFSVSSASSGSSSVSLPSQLPDPNALKAALLAQPMGRGMPLPPPGTPLPGPQRSLWASSGLNLPGLKRKPVGASSSSQQQQAKEADKPEHTTEPQSRQPPPLPARPRPAGKDNHQKRSSPIRTEQHTTGDPDVFVVAAPVEEDSMPNTPIVERVADHGIPTYAEEAPVASHMQVATTEPPRESPPSHDQLIPGQAVTSQVTAEQAMPEQTATEHQVEPQQTIVQEIGLTQHAHPVGEQTALEPTKTEPTRTKPHDTRHDSEDGEIGDSLDAADVAGEMRGSL</sequence>
<dbReference type="Pfam" id="PF15413">
    <property type="entry name" value="PH_11"/>
    <property type="match status" value="1"/>
</dbReference>
<dbReference type="Gene3D" id="1.10.10.60">
    <property type="entry name" value="Homeodomain-like"/>
    <property type="match status" value="1"/>
</dbReference>
<evidence type="ECO:0000256" key="9">
    <source>
        <dbReference type="SAM" id="MobiDB-lite"/>
    </source>
</evidence>
<evidence type="ECO:0000259" key="11">
    <source>
        <dbReference type="PROSITE" id="PS51847"/>
    </source>
</evidence>
<name>A0A4S9U7V5_AURPU</name>
<dbReference type="GO" id="GO:0015914">
    <property type="term" value="P:phospholipid transport"/>
    <property type="evidence" value="ECO:0007669"/>
    <property type="project" value="TreeGrafter"/>
</dbReference>
<evidence type="ECO:0000313" key="13">
    <source>
        <dbReference type="Proteomes" id="UP000310121"/>
    </source>
</evidence>
<feature type="compositionally biased region" description="Basic and acidic residues" evidence="9">
    <location>
        <begin position="1624"/>
        <end position="1640"/>
    </location>
</feature>
<dbReference type="Proteomes" id="UP000310121">
    <property type="component" value="Unassembled WGS sequence"/>
</dbReference>
<keyword evidence="8 10" id="KW-0472">Membrane</keyword>
<dbReference type="EMBL" id="QZBN01001164">
    <property type="protein sequence ID" value="THZ33376.1"/>
    <property type="molecule type" value="Genomic_DNA"/>
</dbReference>
<dbReference type="SUPFAM" id="SSF46689">
    <property type="entry name" value="Homeodomain-like"/>
    <property type="match status" value="1"/>
</dbReference>
<dbReference type="InterPro" id="IPR001356">
    <property type="entry name" value="HD"/>
</dbReference>
<dbReference type="PANTHER" id="PTHR13466:SF19">
    <property type="entry name" value="NUCLEUS-VACUOLE JUNCTION PROTEIN 2"/>
    <property type="match status" value="1"/>
</dbReference>
<dbReference type="GO" id="GO:0008289">
    <property type="term" value="F:lipid binding"/>
    <property type="evidence" value="ECO:0007669"/>
    <property type="project" value="UniProtKB-KW"/>
</dbReference>
<keyword evidence="4" id="KW-0256">Endoplasmic reticulum</keyword>
<dbReference type="PANTHER" id="PTHR13466">
    <property type="entry name" value="TEX2 PROTEIN-RELATED"/>
    <property type="match status" value="1"/>
</dbReference>
<feature type="compositionally biased region" description="Basic and acidic residues" evidence="9">
    <location>
        <begin position="1296"/>
        <end position="1312"/>
    </location>
</feature>
<evidence type="ECO:0000256" key="6">
    <source>
        <dbReference type="ARBA" id="ARBA00023055"/>
    </source>
</evidence>
<gene>
    <name evidence="12" type="ORF">D6C90_08447</name>
</gene>
<dbReference type="PROSITE" id="PS51847">
    <property type="entry name" value="SMP"/>
    <property type="match status" value="1"/>
</dbReference>
<dbReference type="GO" id="GO:1990456">
    <property type="term" value="P:mitochondrion-endoplasmic reticulum membrane tethering"/>
    <property type="evidence" value="ECO:0007669"/>
    <property type="project" value="TreeGrafter"/>
</dbReference>
<feature type="compositionally biased region" description="Low complexity" evidence="9">
    <location>
        <begin position="1172"/>
        <end position="1190"/>
    </location>
</feature>
<reference evidence="12 13" key="1">
    <citation type="submission" date="2018-10" db="EMBL/GenBank/DDBJ databases">
        <title>Fifty Aureobasidium pullulans genomes reveal a recombining polyextremotolerant generalist.</title>
        <authorList>
            <person name="Gostincar C."/>
            <person name="Turk M."/>
            <person name="Zajc J."/>
            <person name="Gunde-Cimerman N."/>
        </authorList>
    </citation>
    <scope>NUCLEOTIDE SEQUENCE [LARGE SCALE GENOMIC DNA]</scope>
    <source>
        <strain evidence="12 13">EXF-3844</strain>
    </source>
</reference>
<dbReference type="InterPro" id="IPR058801">
    <property type="entry name" value="PDZD8_N"/>
</dbReference>
<dbReference type="CDD" id="cd21675">
    <property type="entry name" value="SMP_TEX2"/>
    <property type="match status" value="1"/>
</dbReference>
<keyword evidence="7" id="KW-0446">Lipid-binding</keyword>
<keyword evidence="5 10" id="KW-1133">Transmembrane helix</keyword>
<feature type="compositionally biased region" description="Pro residues" evidence="9">
    <location>
        <begin position="1191"/>
        <end position="1203"/>
    </location>
</feature>
<evidence type="ECO:0000256" key="1">
    <source>
        <dbReference type="ARBA" id="ARBA00004586"/>
    </source>
</evidence>
<feature type="compositionally biased region" description="Low complexity" evidence="9">
    <location>
        <begin position="1379"/>
        <end position="1398"/>
    </location>
</feature>
<feature type="region of interest" description="Disordered" evidence="9">
    <location>
        <begin position="1248"/>
        <end position="1517"/>
    </location>
</feature>
<evidence type="ECO:0000256" key="10">
    <source>
        <dbReference type="SAM" id="Phobius"/>
    </source>
</evidence>
<keyword evidence="2" id="KW-0813">Transport</keyword>
<feature type="region of interest" description="Disordered" evidence="9">
    <location>
        <begin position="1610"/>
        <end position="1662"/>
    </location>
</feature>
<feature type="region of interest" description="Disordered" evidence="9">
    <location>
        <begin position="1549"/>
        <end position="1570"/>
    </location>
</feature>
<feature type="region of interest" description="Disordered" evidence="9">
    <location>
        <begin position="318"/>
        <end position="339"/>
    </location>
</feature>
<dbReference type="InterPro" id="IPR031468">
    <property type="entry name" value="SMP_LBD"/>
</dbReference>
<dbReference type="CDD" id="cd00086">
    <property type="entry name" value="homeodomain"/>
    <property type="match status" value="1"/>
</dbReference>
<dbReference type="GO" id="GO:0005789">
    <property type="term" value="C:endoplasmic reticulum membrane"/>
    <property type="evidence" value="ECO:0007669"/>
    <property type="project" value="UniProtKB-SubCell"/>
</dbReference>
<proteinExistence type="predicted"/>
<comment type="caution">
    <text evidence="12">The sequence shown here is derived from an EMBL/GenBank/DDBJ whole genome shotgun (WGS) entry which is preliminary data.</text>
</comment>
<keyword evidence="6" id="KW-0445">Lipid transport</keyword>
<feature type="region of interest" description="Disordered" evidence="9">
    <location>
        <begin position="1165"/>
        <end position="1206"/>
    </location>
</feature>
<evidence type="ECO:0000256" key="3">
    <source>
        <dbReference type="ARBA" id="ARBA00022692"/>
    </source>
</evidence>
<evidence type="ECO:0000256" key="5">
    <source>
        <dbReference type="ARBA" id="ARBA00022989"/>
    </source>
</evidence>
<keyword evidence="3 10" id="KW-0812">Transmembrane</keyword>
<feature type="compositionally biased region" description="Pro residues" evidence="9">
    <location>
        <begin position="1477"/>
        <end position="1486"/>
    </location>
</feature>
<dbReference type="Pfam" id="PF26547">
    <property type="entry name" value="PDZD8_N"/>
    <property type="match status" value="1"/>
</dbReference>
<feature type="compositionally biased region" description="Basic and acidic residues" evidence="9">
    <location>
        <begin position="1463"/>
        <end position="1472"/>
    </location>
</feature>
<evidence type="ECO:0000313" key="12">
    <source>
        <dbReference type="EMBL" id="THZ33376.1"/>
    </source>
</evidence>
<evidence type="ECO:0000256" key="4">
    <source>
        <dbReference type="ARBA" id="ARBA00022824"/>
    </source>
</evidence>
<feature type="transmembrane region" description="Helical" evidence="10">
    <location>
        <begin position="618"/>
        <end position="644"/>
    </location>
</feature>